<keyword evidence="1" id="KW-0732">Signal</keyword>
<organism evidence="4 5">
    <name type="scientific">Rhodanobacter denitrificans</name>
    <dbReference type="NCBI Taxonomy" id="666685"/>
    <lineage>
        <taxon>Bacteria</taxon>
        <taxon>Pseudomonadati</taxon>
        <taxon>Pseudomonadota</taxon>
        <taxon>Gammaproteobacteria</taxon>
        <taxon>Lysobacterales</taxon>
        <taxon>Rhodanobacteraceae</taxon>
        <taxon>Rhodanobacter</taxon>
    </lineage>
</organism>
<dbReference type="Pfam" id="PF14302">
    <property type="entry name" value="DUF4377"/>
    <property type="match status" value="1"/>
</dbReference>
<evidence type="ECO:0000256" key="1">
    <source>
        <dbReference type="SAM" id="SignalP"/>
    </source>
</evidence>
<dbReference type="AlphaFoldDB" id="A0A2W5KJZ3"/>
<sequence>MKSFAWLLPLVFAACAPAARIADPPGPPERSVLMRHHWSLDDARDAGGARIVALFARPQQPLQLDFDETRLAIDHACNRIGGAYALVDGHLVVEDLVQTMMACADPAIAGLDAAIGDRLRGRSALTLQAAGDAPALTLVNANGDRLRFVGRPTAAARYGSAGERMFFEVAPRTAACADSTAGVGACLNVRERRYDASGLLVGEPGPWQILREPIEGYAHENGVRTVLRVMRYRIADPKPGMPGTAYVLDAIVESSIDTP</sequence>
<accession>A0A2W5KJZ3</accession>
<dbReference type="InterPro" id="IPR053147">
    <property type="entry name" value="Hsp_HslJ-like"/>
</dbReference>
<evidence type="ECO:0000259" key="3">
    <source>
        <dbReference type="Pfam" id="PF14302"/>
    </source>
</evidence>
<evidence type="ECO:0000313" key="5">
    <source>
        <dbReference type="Proteomes" id="UP000249046"/>
    </source>
</evidence>
<evidence type="ECO:0000259" key="2">
    <source>
        <dbReference type="Pfam" id="PF03724"/>
    </source>
</evidence>
<evidence type="ECO:0000313" key="4">
    <source>
        <dbReference type="EMBL" id="PZQ16359.1"/>
    </source>
</evidence>
<dbReference type="EMBL" id="QFPO01000005">
    <property type="protein sequence ID" value="PZQ16359.1"/>
    <property type="molecule type" value="Genomic_DNA"/>
</dbReference>
<dbReference type="PANTHER" id="PTHR35535">
    <property type="entry name" value="HEAT SHOCK PROTEIN HSLJ"/>
    <property type="match status" value="1"/>
</dbReference>
<reference evidence="4 5" key="1">
    <citation type="submission" date="2017-08" db="EMBL/GenBank/DDBJ databases">
        <title>Infants hospitalized years apart are colonized by the same room-sourced microbial strains.</title>
        <authorList>
            <person name="Brooks B."/>
            <person name="Olm M.R."/>
            <person name="Firek B.A."/>
            <person name="Baker R."/>
            <person name="Thomas B.C."/>
            <person name="Morowitz M.J."/>
            <person name="Banfield J.F."/>
        </authorList>
    </citation>
    <scope>NUCLEOTIDE SEQUENCE [LARGE SCALE GENOMIC DNA]</scope>
    <source>
        <strain evidence="4">S2_005_003_R2_42</strain>
    </source>
</reference>
<dbReference type="InterPro" id="IPR025485">
    <property type="entry name" value="DUF4377"/>
</dbReference>
<feature type="signal peptide" evidence="1">
    <location>
        <begin position="1"/>
        <end position="21"/>
    </location>
</feature>
<dbReference type="Pfam" id="PF03724">
    <property type="entry name" value="META"/>
    <property type="match status" value="1"/>
</dbReference>
<dbReference type="Gene3D" id="2.40.128.270">
    <property type="match status" value="1"/>
</dbReference>
<protein>
    <recommendedName>
        <fullName evidence="6">META domain-containing protein</fullName>
    </recommendedName>
</protein>
<dbReference type="PANTHER" id="PTHR35535:SF1">
    <property type="entry name" value="HEAT SHOCK PROTEIN HSLJ"/>
    <property type="match status" value="1"/>
</dbReference>
<feature type="domain" description="DUF306" evidence="2">
    <location>
        <begin position="57"/>
        <end position="148"/>
    </location>
</feature>
<evidence type="ECO:0008006" key="6">
    <source>
        <dbReference type="Google" id="ProtNLM"/>
    </source>
</evidence>
<feature type="domain" description="DUF4377" evidence="3">
    <location>
        <begin position="169"/>
        <end position="253"/>
    </location>
</feature>
<comment type="caution">
    <text evidence="4">The sequence shown here is derived from an EMBL/GenBank/DDBJ whole genome shotgun (WGS) entry which is preliminary data.</text>
</comment>
<gene>
    <name evidence="4" type="ORF">DI564_06905</name>
</gene>
<dbReference type="PROSITE" id="PS51257">
    <property type="entry name" value="PROKAR_LIPOPROTEIN"/>
    <property type="match status" value="1"/>
</dbReference>
<dbReference type="Proteomes" id="UP000249046">
    <property type="component" value="Unassembled WGS sequence"/>
</dbReference>
<dbReference type="InterPro" id="IPR005184">
    <property type="entry name" value="DUF306_Meta_HslJ"/>
</dbReference>
<feature type="chain" id="PRO_5016028052" description="META domain-containing protein" evidence="1">
    <location>
        <begin position="22"/>
        <end position="259"/>
    </location>
</feature>
<dbReference type="InterPro" id="IPR038670">
    <property type="entry name" value="HslJ-like_sf"/>
</dbReference>
<name>A0A2W5KJZ3_9GAMM</name>
<proteinExistence type="predicted"/>